<feature type="domain" description="Trafficking protein particle complex subunit 13 C-terminal" evidence="3">
    <location>
        <begin position="315"/>
        <end position="410"/>
    </location>
</feature>
<dbReference type="OrthoDB" id="10250284at2759"/>
<protein>
    <submittedName>
        <fullName evidence="5">Trafficking protein particle complex subunit 13</fullName>
    </submittedName>
</protein>
<dbReference type="EMBL" id="JAIZAY010000006">
    <property type="protein sequence ID" value="KAJ8039943.1"/>
    <property type="molecule type" value="Genomic_DNA"/>
</dbReference>
<dbReference type="InterPro" id="IPR010378">
    <property type="entry name" value="TRAPPC13"/>
</dbReference>
<evidence type="ECO:0000313" key="6">
    <source>
        <dbReference type="Proteomes" id="UP001152320"/>
    </source>
</evidence>
<dbReference type="Proteomes" id="UP001152320">
    <property type="component" value="Chromosome 6"/>
</dbReference>
<dbReference type="AlphaFoldDB" id="A0A9Q1HC25"/>
<evidence type="ECO:0000256" key="1">
    <source>
        <dbReference type="ARBA" id="ARBA00010785"/>
    </source>
</evidence>
<dbReference type="InterPro" id="IPR055429">
    <property type="entry name" value="TRAPPC13_M"/>
</dbReference>
<dbReference type="Pfam" id="PF23643">
    <property type="entry name" value="TRAPPC13_C"/>
    <property type="match status" value="1"/>
</dbReference>
<dbReference type="Pfam" id="PF23647">
    <property type="entry name" value="TRAPPC13_M"/>
    <property type="match status" value="1"/>
</dbReference>
<dbReference type="PANTHER" id="PTHR13134:SF3">
    <property type="entry name" value="TRAFFICKING PROTEIN PARTICLE COMPLEX SUBUNIT 13"/>
    <property type="match status" value="1"/>
</dbReference>
<comment type="caution">
    <text evidence="5">The sequence shown here is derived from an EMBL/GenBank/DDBJ whole genome shotgun (WGS) entry which is preliminary data.</text>
</comment>
<evidence type="ECO:0000313" key="5">
    <source>
        <dbReference type="EMBL" id="KAJ8039943.1"/>
    </source>
</evidence>
<evidence type="ECO:0000259" key="4">
    <source>
        <dbReference type="Pfam" id="PF23647"/>
    </source>
</evidence>
<dbReference type="InterPro" id="IPR055428">
    <property type="entry name" value="TRAPPC13_C"/>
</dbReference>
<dbReference type="GO" id="GO:1990072">
    <property type="term" value="C:TRAPPIII protein complex"/>
    <property type="evidence" value="ECO:0007669"/>
    <property type="project" value="TreeGrafter"/>
</dbReference>
<dbReference type="Pfam" id="PF06159">
    <property type="entry name" value="TRAPPC13_N"/>
    <property type="match status" value="1"/>
</dbReference>
<gene>
    <name evidence="5" type="ORF">HOLleu_14106</name>
</gene>
<name>A0A9Q1HC25_HOLLE</name>
<evidence type="ECO:0000259" key="3">
    <source>
        <dbReference type="Pfam" id="PF23643"/>
    </source>
</evidence>
<organism evidence="5 6">
    <name type="scientific">Holothuria leucospilota</name>
    <name type="common">Black long sea cucumber</name>
    <name type="synonym">Mertensiothuria leucospilota</name>
    <dbReference type="NCBI Taxonomy" id="206669"/>
    <lineage>
        <taxon>Eukaryota</taxon>
        <taxon>Metazoa</taxon>
        <taxon>Echinodermata</taxon>
        <taxon>Eleutherozoa</taxon>
        <taxon>Echinozoa</taxon>
        <taxon>Holothuroidea</taxon>
        <taxon>Aspidochirotacea</taxon>
        <taxon>Aspidochirotida</taxon>
        <taxon>Holothuriidae</taxon>
        <taxon>Holothuria</taxon>
    </lineage>
</organism>
<feature type="domain" description="Trafficking protein particle complex subunit 13 middle" evidence="4">
    <location>
        <begin position="174"/>
        <end position="302"/>
    </location>
</feature>
<keyword evidence="6" id="KW-1185">Reference proteome</keyword>
<proteinExistence type="inferred from homology"/>
<reference evidence="5" key="1">
    <citation type="submission" date="2021-10" db="EMBL/GenBank/DDBJ databases">
        <title>Tropical sea cucumber genome reveals ecological adaptation and Cuvierian tubules defense mechanism.</title>
        <authorList>
            <person name="Chen T."/>
        </authorList>
    </citation>
    <scope>NUCLEOTIDE SEQUENCE</scope>
    <source>
        <strain evidence="5">Nanhai2018</strain>
        <tissue evidence="5">Muscle</tissue>
    </source>
</reference>
<accession>A0A9Q1HC25</accession>
<dbReference type="PANTHER" id="PTHR13134">
    <property type="entry name" value="TRAFFICKING PROTEIN PARTICLE COMPLEX SUBUNIT 13"/>
    <property type="match status" value="1"/>
</dbReference>
<feature type="domain" description="Trafficking protein particle complex subunit 13 N-terminal" evidence="2">
    <location>
        <begin position="9"/>
        <end position="170"/>
    </location>
</feature>
<sequence>MEAPREKEHLLSLKVMRLTKPSFVLSSPVLCEPQDIFARNSDGLQDLAPKLSAVQGLPAASLGELLTLPQNFGSIYLGETFSCYVSVHNDSSHNVKEILIKTDLQTSSQRLALSGSGATPKSELAPESCIDEVIQHEVKELGTHILVCAVSYTTPSGDNMYFRKFFKFQVLKPLDVKTKFYSTEDNLVHSDEVYLEAQIQNITQSPMCIEKVSLEPAPEYTVSELNQLSNNTNCSIFGEITYVNPMDTRQYLYCLKAKPQQGSERGSFAKGVSSIGKLDIVWKTNLGERGRLQTSPLQRVAPGCGDIKLVVLRIPDSVTLQSSFKFLCKITSCCERTMDLKLNLLNTVKGLSWMGISGKQLGKLGPGDSMEIELSMLSTTPGLQSISGMRLVDQNLKRTYEHDDIAQIFVHHAQIAA</sequence>
<comment type="similarity">
    <text evidence="1">Belongs to the TRAPPC13 family.</text>
</comment>
<evidence type="ECO:0000259" key="2">
    <source>
        <dbReference type="Pfam" id="PF06159"/>
    </source>
</evidence>
<dbReference type="InterPro" id="IPR055427">
    <property type="entry name" value="TRAPPC13_N"/>
</dbReference>